<organism evidence="1 3">
    <name type="scientific">Iodobacter fluviatilis</name>
    <dbReference type="NCBI Taxonomy" id="537"/>
    <lineage>
        <taxon>Bacteria</taxon>
        <taxon>Pseudomonadati</taxon>
        <taxon>Pseudomonadota</taxon>
        <taxon>Betaproteobacteria</taxon>
        <taxon>Neisseriales</taxon>
        <taxon>Chitinibacteraceae</taxon>
        <taxon>Iodobacter</taxon>
    </lineage>
</organism>
<reference evidence="2 4" key="2">
    <citation type="submission" date="2019-03" db="EMBL/GenBank/DDBJ databases">
        <title>Genomic Encyclopedia of Type Strains, Phase IV (KMG-IV): sequencing the most valuable type-strain genomes for metagenomic binning, comparative biology and taxonomic classification.</title>
        <authorList>
            <person name="Goeker M."/>
        </authorList>
    </citation>
    <scope>NUCLEOTIDE SEQUENCE [LARGE SCALE GENOMIC DNA]</scope>
    <source>
        <strain evidence="2 4">DSM 3764</strain>
    </source>
</reference>
<dbReference type="EMBL" id="UGHR01000001">
    <property type="protein sequence ID" value="STQ90943.1"/>
    <property type="molecule type" value="Genomic_DNA"/>
</dbReference>
<evidence type="ECO:0000313" key="1">
    <source>
        <dbReference type="EMBL" id="STQ90943.1"/>
    </source>
</evidence>
<evidence type="ECO:0000313" key="4">
    <source>
        <dbReference type="Proteomes" id="UP000295794"/>
    </source>
</evidence>
<name>A0A377Q7P8_9NEIS</name>
<protein>
    <submittedName>
        <fullName evidence="1">Uncharacterized protein</fullName>
    </submittedName>
</protein>
<proteinExistence type="predicted"/>
<evidence type="ECO:0000313" key="3">
    <source>
        <dbReference type="Proteomes" id="UP000255108"/>
    </source>
</evidence>
<reference evidence="1 3" key="1">
    <citation type="submission" date="2018-06" db="EMBL/GenBank/DDBJ databases">
        <authorList>
            <consortium name="Pathogen Informatics"/>
            <person name="Doyle S."/>
        </authorList>
    </citation>
    <scope>NUCLEOTIDE SEQUENCE [LARGE SCALE GENOMIC DNA]</scope>
    <source>
        <strain evidence="1 3">NCTC11159</strain>
    </source>
</reference>
<dbReference type="RefSeq" id="WP_115227210.1">
    <property type="nucleotide sequence ID" value="NZ_CAWOLO010000002.1"/>
</dbReference>
<dbReference type="Proteomes" id="UP000255108">
    <property type="component" value="Unassembled WGS sequence"/>
</dbReference>
<dbReference type="Proteomes" id="UP000295794">
    <property type="component" value="Unassembled WGS sequence"/>
</dbReference>
<evidence type="ECO:0000313" key="2">
    <source>
        <dbReference type="EMBL" id="TCU89573.1"/>
    </source>
</evidence>
<sequence length="568" mass="64921">MRNILSAIFSKDKSPFVNAKAATAWCKRLQEIDTQSQQLKIHDAVTAFIHEGRAATSDGLQALLLIDDAAQSSYDAVCYQYIANPRMSKDIESRLWKQITSFAADMSSVYQLFVQSDMEGSKKAELALLMPKVLARSLHYLSIQAKWHYFRFEKVPPKLWTLSHQLYRISEIEGCDSNPFPLYPSHANEVTSCADEYIQMLMLGSLSNNNLSVRQIDWVDHWLNQWSKLIQLSRKFQEGRYHLCVNLQAAEGVQKIQAESEGEPFRYWGLHDLMHELEDTLRRLENGATPRDLGMGKECPAPLAVELLKHLDLFWLMSIRNSVVQRSERKKVAKIADIISGLDSIIAHVRLDNDKNMRRNAGDDRGKVDYDEIMDMRLYGFVSTRTKEKGAPSKTVENKPQDWQVWNIENESVGGYGAVVHLSENEWIRPGLLLANRLGRNENWHLGVIRRLNRLGDDEVYVGIQSLAVTPIAVSLYLEKEERREHISLAADSTLGVADLPHVRTALYLPHQMDGKNVNTLILHSADYGTDKIYRVQARERVFMVRLGSVIEKGVDWIWVTVFVISQE</sequence>
<dbReference type="OrthoDB" id="8553796at2"/>
<keyword evidence="4" id="KW-1185">Reference proteome</keyword>
<accession>A0A377Q7P8</accession>
<dbReference type="AlphaFoldDB" id="A0A377Q7P8"/>
<dbReference type="EMBL" id="SMBT01000002">
    <property type="protein sequence ID" value="TCU89573.1"/>
    <property type="molecule type" value="Genomic_DNA"/>
</dbReference>
<gene>
    <name evidence="2" type="ORF">EV682_102489</name>
    <name evidence="1" type="ORF">NCTC11159_02014</name>
</gene>